<organism evidence="7 8">
    <name type="scientific">Pseudohalocynthiibacter aestuariivivens</name>
    <dbReference type="NCBI Taxonomy" id="1591409"/>
    <lineage>
        <taxon>Bacteria</taxon>
        <taxon>Pseudomonadati</taxon>
        <taxon>Pseudomonadota</taxon>
        <taxon>Alphaproteobacteria</taxon>
        <taxon>Rhodobacterales</taxon>
        <taxon>Paracoccaceae</taxon>
        <taxon>Pseudohalocynthiibacter</taxon>
    </lineage>
</organism>
<dbReference type="CDD" id="cd07720">
    <property type="entry name" value="OPHC2-like_MBL-fold"/>
    <property type="match status" value="1"/>
</dbReference>
<dbReference type="RefSeq" id="WP_213890333.1">
    <property type="nucleotide sequence ID" value="NZ_JAGFNU010000010.1"/>
</dbReference>
<keyword evidence="3" id="KW-0378">Hydrolase</keyword>
<evidence type="ECO:0000256" key="1">
    <source>
        <dbReference type="ARBA" id="ARBA00007749"/>
    </source>
</evidence>
<keyword evidence="4" id="KW-0862">Zinc</keyword>
<dbReference type="Pfam" id="PF00753">
    <property type="entry name" value="Lactamase_B"/>
    <property type="match status" value="1"/>
</dbReference>
<feature type="chain" id="PRO_5046397605" evidence="5">
    <location>
        <begin position="27"/>
        <end position="307"/>
    </location>
</feature>
<evidence type="ECO:0000256" key="4">
    <source>
        <dbReference type="ARBA" id="ARBA00022833"/>
    </source>
</evidence>
<feature type="domain" description="Metallo-beta-lactamase" evidence="6">
    <location>
        <begin position="83"/>
        <end position="287"/>
    </location>
</feature>
<comment type="caution">
    <text evidence="7">The sequence shown here is derived from an EMBL/GenBank/DDBJ whole genome shotgun (WGS) entry which is preliminary data.</text>
</comment>
<dbReference type="PROSITE" id="PS51318">
    <property type="entry name" value="TAT"/>
    <property type="match status" value="1"/>
</dbReference>
<dbReference type="InterPro" id="IPR006311">
    <property type="entry name" value="TAT_signal"/>
</dbReference>
<dbReference type="Proteomes" id="UP001589683">
    <property type="component" value="Unassembled WGS sequence"/>
</dbReference>
<accession>A0ABV5JGR0</accession>
<gene>
    <name evidence="7" type="ORF">ACFFUT_12690</name>
</gene>
<protein>
    <submittedName>
        <fullName evidence="7">MBL fold metallo-hydrolase</fullName>
    </submittedName>
</protein>
<proteinExistence type="inferred from homology"/>
<dbReference type="InterPro" id="IPR001279">
    <property type="entry name" value="Metallo-B-lactamas"/>
</dbReference>
<keyword evidence="5" id="KW-0732">Signal</keyword>
<dbReference type="EMBL" id="JBHMEA010000042">
    <property type="protein sequence ID" value="MFB9232645.1"/>
    <property type="molecule type" value="Genomic_DNA"/>
</dbReference>
<comment type="similarity">
    <text evidence="1">Belongs to the metallo-beta-lactamase superfamily.</text>
</comment>
<reference evidence="7 8" key="1">
    <citation type="submission" date="2024-09" db="EMBL/GenBank/DDBJ databases">
        <authorList>
            <person name="Sun Q."/>
            <person name="Mori K."/>
        </authorList>
    </citation>
    <scope>NUCLEOTIDE SEQUENCE [LARGE SCALE GENOMIC DNA]</scope>
    <source>
        <strain evidence="7 8">CECT 8726</strain>
    </source>
</reference>
<dbReference type="SMART" id="SM00849">
    <property type="entry name" value="Lactamase_B"/>
    <property type="match status" value="1"/>
</dbReference>
<sequence length="307" mass="33590">MKTSRRMFLSKSLATLSIAGASTAFGSKIWAQTSTQLGAFQIDTLSDGNLVLPGDFVFGAMPQSELGDILSRHNISREQVTPDCNLTLLRDGERTILFDAGSGPDFMQTAGKIGEAFDVLGIDPGEVTHVVFTHAHPDHLWGVMDDFDELYFYNATYLIGQAEWVYWTDPKTVETIGENRTTFAIGAQRRLLQIEDNTSFFKDDEEILPGVASRACFGHTPGHMAFELRSGAESLMVVGDAIANHHVAFEQPGWISGSDQDGEMAAQARISLLDQISTAQIPMIGFHLPYPGIGRVERAGSGFRFIP</sequence>
<dbReference type="PANTHER" id="PTHR42978:SF6">
    <property type="entry name" value="QUORUM-QUENCHING LACTONASE YTNP-RELATED"/>
    <property type="match status" value="1"/>
</dbReference>
<name>A0ABV5JGR0_9RHOB</name>
<evidence type="ECO:0000256" key="3">
    <source>
        <dbReference type="ARBA" id="ARBA00022801"/>
    </source>
</evidence>
<dbReference type="InterPro" id="IPR036866">
    <property type="entry name" value="RibonucZ/Hydroxyglut_hydro"/>
</dbReference>
<dbReference type="PANTHER" id="PTHR42978">
    <property type="entry name" value="QUORUM-QUENCHING LACTONASE YTNP-RELATED-RELATED"/>
    <property type="match status" value="1"/>
</dbReference>
<keyword evidence="2" id="KW-0479">Metal-binding</keyword>
<keyword evidence="8" id="KW-1185">Reference proteome</keyword>
<evidence type="ECO:0000256" key="2">
    <source>
        <dbReference type="ARBA" id="ARBA00022723"/>
    </source>
</evidence>
<dbReference type="InterPro" id="IPR051013">
    <property type="entry name" value="MBL_superfamily_lactonases"/>
</dbReference>
<evidence type="ECO:0000313" key="7">
    <source>
        <dbReference type="EMBL" id="MFB9232645.1"/>
    </source>
</evidence>
<evidence type="ECO:0000313" key="8">
    <source>
        <dbReference type="Proteomes" id="UP001589683"/>
    </source>
</evidence>
<feature type="signal peptide" evidence="5">
    <location>
        <begin position="1"/>
        <end position="26"/>
    </location>
</feature>
<evidence type="ECO:0000256" key="5">
    <source>
        <dbReference type="SAM" id="SignalP"/>
    </source>
</evidence>
<dbReference type="SUPFAM" id="SSF56281">
    <property type="entry name" value="Metallo-hydrolase/oxidoreductase"/>
    <property type="match status" value="1"/>
</dbReference>
<evidence type="ECO:0000259" key="6">
    <source>
        <dbReference type="SMART" id="SM00849"/>
    </source>
</evidence>
<dbReference type="Gene3D" id="3.60.15.10">
    <property type="entry name" value="Ribonuclease Z/Hydroxyacylglutathione hydrolase-like"/>
    <property type="match status" value="1"/>
</dbReference>